<dbReference type="Proteomes" id="UP001596989">
    <property type="component" value="Unassembled WGS sequence"/>
</dbReference>
<evidence type="ECO:0000313" key="2">
    <source>
        <dbReference type="EMBL" id="MFD0960106.1"/>
    </source>
</evidence>
<evidence type="ECO:0000259" key="1">
    <source>
        <dbReference type="Pfam" id="PF13785"/>
    </source>
</evidence>
<accession>A0ABW3HRF5</accession>
<organism evidence="2 3">
    <name type="scientific">Paenibacillus chungangensis</name>
    <dbReference type="NCBI Taxonomy" id="696535"/>
    <lineage>
        <taxon>Bacteria</taxon>
        <taxon>Bacillati</taxon>
        <taxon>Bacillota</taxon>
        <taxon>Bacilli</taxon>
        <taxon>Bacillales</taxon>
        <taxon>Paenibacillaceae</taxon>
        <taxon>Paenibacillus</taxon>
    </lineage>
</organism>
<protein>
    <submittedName>
        <fullName evidence="2">DUF4178 domain-containing protein</fullName>
    </submittedName>
</protein>
<proteinExistence type="predicted"/>
<sequence length="170" mass="19410">MSLFKRIRNIMKKPEPPLEEKSIFTIGPGDVCEVSLTLYTVAGRTVNQRRGTIMLTLQDGASTRYLLIENRATTQYALYHAIDGRLDSIHEVPVQLELDGRMYHMEEQYAGHITTTGNTPFMQGGEQSVWQYQSDDRKLLRIEWLDGRFMLYEGDSIITADVHVLRGGTN</sequence>
<feature type="domain" description="DUF4178" evidence="1">
    <location>
        <begin position="27"/>
        <end position="157"/>
    </location>
</feature>
<comment type="caution">
    <text evidence="2">The sequence shown here is derived from an EMBL/GenBank/DDBJ whole genome shotgun (WGS) entry which is preliminary data.</text>
</comment>
<keyword evidence="3" id="KW-1185">Reference proteome</keyword>
<name>A0ABW3HRF5_9BACL</name>
<evidence type="ECO:0000313" key="3">
    <source>
        <dbReference type="Proteomes" id="UP001596989"/>
    </source>
</evidence>
<dbReference type="RefSeq" id="WP_377564444.1">
    <property type="nucleotide sequence ID" value="NZ_JBHTJZ010000012.1"/>
</dbReference>
<dbReference type="InterPro" id="IPR025235">
    <property type="entry name" value="DUF4178"/>
</dbReference>
<reference evidence="3" key="1">
    <citation type="journal article" date="2019" name="Int. J. Syst. Evol. Microbiol.">
        <title>The Global Catalogue of Microorganisms (GCM) 10K type strain sequencing project: providing services to taxonomists for standard genome sequencing and annotation.</title>
        <authorList>
            <consortium name="The Broad Institute Genomics Platform"/>
            <consortium name="The Broad Institute Genome Sequencing Center for Infectious Disease"/>
            <person name="Wu L."/>
            <person name="Ma J."/>
        </authorList>
    </citation>
    <scope>NUCLEOTIDE SEQUENCE [LARGE SCALE GENOMIC DNA]</scope>
    <source>
        <strain evidence="3">CCUG 59129</strain>
    </source>
</reference>
<dbReference type="EMBL" id="JBHTJZ010000012">
    <property type="protein sequence ID" value="MFD0960106.1"/>
    <property type="molecule type" value="Genomic_DNA"/>
</dbReference>
<dbReference type="Pfam" id="PF13785">
    <property type="entry name" value="DUF4178"/>
    <property type="match status" value="1"/>
</dbReference>
<gene>
    <name evidence="2" type="ORF">ACFQ2I_11940</name>
</gene>